<accession>A0A1I7GAM7</accession>
<evidence type="ECO:0000256" key="1">
    <source>
        <dbReference type="SAM" id="SignalP"/>
    </source>
</evidence>
<sequence>MNVKTTCFLFFLFVFVQLHAQKGIISGVLTDDEGLPLPGVTIQIKGTDKGTQTDFDGIYSIDCKVGDVLIITFVGMKTKEVTVTPQMFQKATAKQPNTFVEQIYSDAYTEAIKRNSDTLATATQTKKWLPYEGIIYNSYNMSNIKKVKVEDTLVSIQTYDKTIYYQITYNGTVSWRFADKNTQPALQNTYVQGRPANGSYTYFGPEMNELFSFGPELNNFNSNENGVILNPADNSILETTKLIRNQIGLEVSNRKHQLQTAFTHHSFRDIFDTEKGYQFQTNLKYTFDNNTSAFLKTSSKQVAQPDINGLYSNVLRSAYTTPINFQNENGYVNSDNTQRSFSPANMNNPYWLLNQNENQQKVRNLLTSITTKQYFGDFYLNGGISFLKDTDRMQYALPKNTVGFSNGYRSEKHLENSALEAHVATTFEPEIYNADIYPKFTATANYSYQKFDYHLLEQTGFENLQFTNPESETLSNRNLHQHLLRYSLEAFAEVDNWGSISLKNNAVYSSLQQSEFFLPAVGIKIRLNNLLDFSYSDFCNSLNLTFNYAKDANEMPLYYSNTSHNSLRLLPEEAYNYTTNNDLFASKNLNFETGKHFDIGTEAYFFNNKVTLTFNYFNDRSEHTILPVWDTNAFLLQNAADIHTTGIDISAGIHPYYHNDFGFGSTIHFNTYRATVSKLHTNATALPVAGFVNVNKQLIVGEQTGTIVGSAFERDAAGNKIIGADGFPLVAEESKIIGNTTPDFTMGFENTFHYKKLNLLFVIDWQQGGDVWNGTESVLNYYGRSATSANQRTITNYVFEGVTQTGMPNTTAVAFADPNSSVNSNRWVRYGYSGVAEEAISSATYINLKSIQLSYDFATNHNHTFFRQLEVALYAENLFCYTQTKGISPYASLFNSQAGNGLHYFNMPLMKEIGLKVNIKI</sequence>
<name>A0A1I7GAM7_9FLAO</name>
<evidence type="ECO:0000313" key="2">
    <source>
        <dbReference type="EMBL" id="SFU45306.1"/>
    </source>
</evidence>
<organism evidence="2 3">
    <name type="scientific">Pustulibacterium marinum</name>
    <dbReference type="NCBI Taxonomy" id="1224947"/>
    <lineage>
        <taxon>Bacteria</taxon>
        <taxon>Pseudomonadati</taxon>
        <taxon>Bacteroidota</taxon>
        <taxon>Flavobacteriia</taxon>
        <taxon>Flavobacteriales</taxon>
        <taxon>Flavobacteriaceae</taxon>
        <taxon>Pustulibacterium</taxon>
    </lineage>
</organism>
<dbReference type="SUPFAM" id="SSF49464">
    <property type="entry name" value="Carboxypeptidase regulatory domain-like"/>
    <property type="match status" value="1"/>
</dbReference>
<keyword evidence="3" id="KW-1185">Reference proteome</keyword>
<dbReference type="STRING" id="1224947.SAMN05216480_10419"/>
<dbReference type="SUPFAM" id="SSF56935">
    <property type="entry name" value="Porins"/>
    <property type="match status" value="1"/>
</dbReference>
<dbReference type="EMBL" id="FPBK01000004">
    <property type="protein sequence ID" value="SFU45306.1"/>
    <property type="molecule type" value="Genomic_DNA"/>
</dbReference>
<dbReference type="Proteomes" id="UP000199138">
    <property type="component" value="Unassembled WGS sequence"/>
</dbReference>
<reference evidence="2 3" key="1">
    <citation type="submission" date="2016-10" db="EMBL/GenBank/DDBJ databases">
        <authorList>
            <person name="de Groot N.N."/>
        </authorList>
    </citation>
    <scope>NUCLEOTIDE SEQUENCE [LARGE SCALE GENOMIC DNA]</scope>
    <source>
        <strain evidence="2 3">CGMCC 1.12333</strain>
    </source>
</reference>
<dbReference type="RefSeq" id="WP_093024492.1">
    <property type="nucleotide sequence ID" value="NZ_FPBK01000004.1"/>
</dbReference>
<feature type="signal peptide" evidence="1">
    <location>
        <begin position="1"/>
        <end position="20"/>
    </location>
</feature>
<dbReference type="AlphaFoldDB" id="A0A1I7GAM7"/>
<feature type="chain" id="PRO_5011694215" evidence="1">
    <location>
        <begin position="21"/>
        <end position="921"/>
    </location>
</feature>
<proteinExistence type="predicted"/>
<evidence type="ECO:0000313" key="3">
    <source>
        <dbReference type="Proteomes" id="UP000199138"/>
    </source>
</evidence>
<dbReference type="Pfam" id="PF13715">
    <property type="entry name" value="CarbopepD_reg_2"/>
    <property type="match status" value="1"/>
</dbReference>
<dbReference type="OrthoDB" id="9768177at2"/>
<dbReference type="Gene3D" id="2.60.40.1120">
    <property type="entry name" value="Carboxypeptidase-like, regulatory domain"/>
    <property type="match status" value="1"/>
</dbReference>
<gene>
    <name evidence="2" type="ORF">SAMN05216480_10419</name>
</gene>
<protein>
    <submittedName>
        <fullName evidence="2">CarboxypepD_reg-like domain-containing protein</fullName>
    </submittedName>
</protein>
<keyword evidence="1" id="KW-0732">Signal</keyword>
<dbReference type="InterPro" id="IPR008969">
    <property type="entry name" value="CarboxyPept-like_regulatory"/>
</dbReference>